<dbReference type="GO" id="GO:0009793">
    <property type="term" value="P:embryo development ending in seed dormancy"/>
    <property type="evidence" value="ECO:0007669"/>
    <property type="project" value="InterPro"/>
</dbReference>
<sequence length="169" mass="18838">MQSSMEKLKNKANAAKEQADIYKAKIDEKAEKRMARTKEEKVIAHERAKAKEHKAKMELHEAKARHAAEKLHTKKPHYYGHHGPVEGVQQPQPQVVGTKNEPVGVHQPEAVVGNQYQENEPVRVPQPQPQVVETNQYQGNQPLGSIPKPGTVAPTYPLGGGNLPQNNRM</sequence>
<organism evidence="3">
    <name type="scientific">Medicago truncatula</name>
    <name type="common">Barrel medic</name>
    <name type="synonym">Medicago tribuloides</name>
    <dbReference type="NCBI Taxonomy" id="3880"/>
    <lineage>
        <taxon>Eukaryota</taxon>
        <taxon>Viridiplantae</taxon>
        <taxon>Streptophyta</taxon>
        <taxon>Embryophyta</taxon>
        <taxon>Tracheophyta</taxon>
        <taxon>Spermatophyta</taxon>
        <taxon>Magnoliopsida</taxon>
        <taxon>eudicotyledons</taxon>
        <taxon>Gunneridae</taxon>
        <taxon>Pentapetalae</taxon>
        <taxon>rosids</taxon>
        <taxon>fabids</taxon>
        <taxon>Fabales</taxon>
        <taxon>Fabaceae</taxon>
        <taxon>Papilionoideae</taxon>
        <taxon>50 kb inversion clade</taxon>
        <taxon>NPAAA clade</taxon>
        <taxon>Hologalegina</taxon>
        <taxon>IRL clade</taxon>
        <taxon>Trifolieae</taxon>
        <taxon>Medicago</taxon>
    </lineage>
</organism>
<feature type="compositionally biased region" description="Low complexity" evidence="2">
    <location>
        <begin position="85"/>
        <end position="97"/>
    </location>
</feature>
<dbReference type="PANTHER" id="PTHR33493:SF6">
    <property type="entry name" value="LATE EMBRYOGENESIS ABUNDANT PROTEIN 6"/>
    <property type="match status" value="1"/>
</dbReference>
<protein>
    <recommendedName>
        <fullName evidence="4">Late embryogenesis abundant protein, LEA-25/LEA-D113</fullName>
    </recommendedName>
</protein>
<name>I3SC26_MEDTR</name>
<feature type="region of interest" description="Disordered" evidence="2">
    <location>
        <begin position="1"/>
        <end position="101"/>
    </location>
</feature>
<dbReference type="Pfam" id="PF03760">
    <property type="entry name" value="LEA_1"/>
    <property type="match status" value="1"/>
</dbReference>
<evidence type="ECO:0000313" key="3">
    <source>
        <dbReference type="EMBL" id="AFK37818.1"/>
    </source>
</evidence>
<dbReference type="PANTHER" id="PTHR33493">
    <property type="entry name" value="LATE EMBRYOGENESIS ABUNDANT PROTEIN 6-RELATED"/>
    <property type="match status" value="1"/>
</dbReference>
<accession>I3SC26</accession>
<feature type="compositionally biased region" description="Basic and acidic residues" evidence="2">
    <location>
        <begin position="17"/>
        <end position="71"/>
    </location>
</feature>
<evidence type="ECO:0008006" key="4">
    <source>
        <dbReference type="Google" id="ProtNLM"/>
    </source>
</evidence>
<dbReference type="InterPro" id="IPR005513">
    <property type="entry name" value="LEA_1"/>
</dbReference>
<dbReference type="AlphaFoldDB" id="I3SC26"/>
<evidence type="ECO:0000256" key="1">
    <source>
        <dbReference type="ARBA" id="ARBA00010975"/>
    </source>
</evidence>
<feature type="region of interest" description="Disordered" evidence="2">
    <location>
        <begin position="138"/>
        <end position="169"/>
    </location>
</feature>
<comment type="similarity">
    <text evidence="1">Belongs to the LEA type 1 family.</text>
</comment>
<evidence type="ECO:0000256" key="2">
    <source>
        <dbReference type="SAM" id="MobiDB-lite"/>
    </source>
</evidence>
<dbReference type="EMBL" id="BT138023">
    <property type="protein sequence ID" value="AFK37818.1"/>
    <property type="molecule type" value="mRNA"/>
</dbReference>
<proteinExistence type="evidence at transcript level"/>
<reference evidence="3" key="1">
    <citation type="submission" date="2012-05" db="EMBL/GenBank/DDBJ databases">
        <authorList>
            <person name="Krishnakumar V."/>
            <person name="Cheung F."/>
            <person name="Xiao Y."/>
            <person name="Chan A."/>
            <person name="Moskal W.A."/>
            <person name="Town C.D."/>
        </authorList>
    </citation>
    <scope>NUCLEOTIDE SEQUENCE</scope>
</reference>